<keyword evidence="1" id="KW-0175">Coiled coil</keyword>
<sequence length="78" mass="9102">MENPEQAANAMTTLINQTNYLLDQQIKSVKFNYRNSGVILESHQQRAAKILTDKQKKNQEFDEYLKNITEVTKKNKSK</sequence>
<dbReference type="EMBL" id="PFAJ01000055">
    <property type="protein sequence ID" value="PIR96891.1"/>
    <property type="molecule type" value="Genomic_DNA"/>
</dbReference>
<organism evidence="2 3">
    <name type="scientific">Candidatus Doudnabacteria bacterium CG10_big_fil_rev_8_21_14_0_10_41_10</name>
    <dbReference type="NCBI Taxonomy" id="1974551"/>
    <lineage>
        <taxon>Bacteria</taxon>
        <taxon>Candidatus Doudnaibacteriota</taxon>
    </lineage>
</organism>
<feature type="coiled-coil region" evidence="1">
    <location>
        <begin position="40"/>
        <end position="74"/>
    </location>
</feature>
<evidence type="ECO:0000313" key="2">
    <source>
        <dbReference type="EMBL" id="PIR96891.1"/>
    </source>
</evidence>
<evidence type="ECO:0000256" key="1">
    <source>
        <dbReference type="SAM" id="Coils"/>
    </source>
</evidence>
<protein>
    <submittedName>
        <fullName evidence="2">Uncharacterized protein</fullName>
    </submittedName>
</protein>
<proteinExistence type="predicted"/>
<gene>
    <name evidence="2" type="ORF">COT91_04200</name>
</gene>
<name>A0A2H0VCU5_9BACT</name>
<dbReference type="Proteomes" id="UP000230557">
    <property type="component" value="Unassembled WGS sequence"/>
</dbReference>
<dbReference type="AlphaFoldDB" id="A0A2H0VCU5"/>
<accession>A0A2H0VCU5</accession>
<reference evidence="3" key="1">
    <citation type="submission" date="2017-09" db="EMBL/GenBank/DDBJ databases">
        <title>Depth-based differentiation of microbial function through sediment-hosted aquifers and enrichment of novel symbionts in the deep terrestrial subsurface.</title>
        <authorList>
            <person name="Probst A.J."/>
            <person name="Ladd B."/>
            <person name="Jarett J.K."/>
            <person name="Geller-Mcgrath D.E."/>
            <person name="Sieber C.M.K."/>
            <person name="Emerson J.B."/>
            <person name="Anantharaman K."/>
            <person name="Thomas B.C."/>
            <person name="Malmstrom R."/>
            <person name="Stieglmeier M."/>
            <person name="Klingl A."/>
            <person name="Woyke T."/>
            <person name="Ryan C.M."/>
            <person name="Banfield J.F."/>
        </authorList>
    </citation>
    <scope>NUCLEOTIDE SEQUENCE [LARGE SCALE GENOMIC DNA]</scope>
</reference>
<comment type="caution">
    <text evidence="2">The sequence shown here is derived from an EMBL/GenBank/DDBJ whole genome shotgun (WGS) entry which is preliminary data.</text>
</comment>
<evidence type="ECO:0000313" key="3">
    <source>
        <dbReference type="Proteomes" id="UP000230557"/>
    </source>
</evidence>